<dbReference type="AlphaFoldDB" id="A0A7J7BUT2"/>
<gene>
    <name evidence="2" type="ORF">HS088_TW23G00377</name>
</gene>
<sequence length="123" mass="13527">MSRKGYQPAVEEGPRTGLPNEESLRRPTINGKWQGVKLAKSGKGAPVLHMNIGKSQVERHPTRSSMSTSRQQARKSSRGAFSKTSSSSWRCTSQIEDLKRSVFIVSTTDHGKANFRDPLQAGS</sequence>
<evidence type="ECO:0000313" key="3">
    <source>
        <dbReference type="Proteomes" id="UP000593562"/>
    </source>
</evidence>
<keyword evidence="3" id="KW-1185">Reference proteome</keyword>
<evidence type="ECO:0000256" key="1">
    <source>
        <dbReference type="SAM" id="MobiDB-lite"/>
    </source>
</evidence>
<reference evidence="2 3" key="1">
    <citation type="journal article" date="2020" name="Nat. Commun.">
        <title>Genome of Tripterygium wilfordii and identification of cytochrome P450 involved in triptolide biosynthesis.</title>
        <authorList>
            <person name="Tu L."/>
            <person name="Su P."/>
            <person name="Zhang Z."/>
            <person name="Gao L."/>
            <person name="Wang J."/>
            <person name="Hu T."/>
            <person name="Zhou J."/>
            <person name="Zhang Y."/>
            <person name="Zhao Y."/>
            <person name="Liu Y."/>
            <person name="Song Y."/>
            <person name="Tong Y."/>
            <person name="Lu Y."/>
            <person name="Yang J."/>
            <person name="Xu C."/>
            <person name="Jia M."/>
            <person name="Peters R.J."/>
            <person name="Huang L."/>
            <person name="Gao W."/>
        </authorList>
    </citation>
    <scope>NUCLEOTIDE SEQUENCE [LARGE SCALE GENOMIC DNA]</scope>
    <source>
        <strain evidence="3">cv. XIE 37</strain>
        <tissue evidence="2">Leaf</tissue>
    </source>
</reference>
<accession>A0A7J7BUT2</accession>
<dbReference type="EMBL" id="JAAARO010000023">
    <property type="protein sequence ID" value="KAF5725650.1"/>
    <property type="molecule type" value="Genomic_DNA"/>
</dbReference>
<evidence type="ECO:0000313" key="2">
    <source>
        <dbReference type="EMBL" id="KAF5725650.1"/>
    </source>
</evidence>
<name>A0A7J7BUT2_TRIWF</name>
<proteinExistence type="predicted"/>
<feature type="region of interest" description="Disordered" evidence="1">
    <location>
        <begin position="1"/>
        <end position="31"/>
    </location>
</feature>
<protein>
    <submittedName>
        <fullName evidence="2">Uncharacterized protein</fullName>
    </submittedName>
</protein>
<dbReference type="InParanoid" id="A0A7J7BUT2"/>
<dbReference type="Proteomes" id="UP000593562">
    <property type="component" value="Unassembled WGS sequence"/>
</dbReference>
<feature type="region of interest" description="Disordered" evidence="1">
    <location>
        <begin position="53"/>
        <end position="89"/>
    </location>
</feature>
<comment type="caution">
    <text evidence="2">The sequence shown here is derived from an EMBL/GenBank/DDBJ whole genome shotgun (WGS) entry which is preliminary data.</text>
</comment>
<organism evidence="2 3">
    <name type="scientific">Tripterygium wilfordii</name>
    <name type="common">Thunder God vine</name>
    <dbReference type="NCBI Taxonomy" id="458696"/>
    <lineage>
        <taxon>Eukaryota</taxon>
        <taxon>Viridiplantae</taxon>
        <taxon>Streptophyta</taxon>
        <taxon>Embryophyta</taxon>
        <taxon>Tracheophyta</taxon>
        <taxon>Spermatophyta</taxon>
        <taxon>Magnoliopsida</taxon>
        <taxon>eudicotyledons</taxon>
        <taxon>Gunneridae</taxon>
        <taxon>Pentapetalae</taxon>
        <taxon>rosids</taxon>
        <taxon>fabids</taxon>
        <taxon>Celastrales</taxon>
        <taxon>Celastraceae</taxon>
        <taxon>Tripterygium</taxon>
    </lineage>
</organism>